<feature type="domain" description="DJ-1/PfpI" evidence="1">
    <location>
        <begin position="7"/>
        <end position="177"/>
    </location>
</feature>
<protein>
    <submittedName>
        <fullName evidence="2">AraC family transcriptional regulator</fullName>
    </submittedName>
</protein>
<dbReference type="PANTHER" id="PTHR43130:SF14">
    <property type="entry name" value="DJ-1_PFPI DOMAIN-CONTAINING PROTEIN"/>
    <property type="match status" value="1"/>
</dbReference>
<evidence type="ECO:0000313" key="2">
    <source>
        <dbReference type="EMBL" id="GLO64501.1"/>
    </source>
</evidence>
<accession>A0ABQ5TEG9</accession>
<dbReference type="CDD" id="cd03139">
    <property type="entry name" value="GATase1_PfpI_2"/>
    <property type="match status" value="1"/>
</dbReference>
<evidence type="ECO:0000313" key="3">
    <source>
        <dbReference type="Proteomes" id="UP001275436"/>
    </source>
</evidence>
<dbReference type="Proteomes" id="UP001275436">
    <property type="component" value="Unassembled WGS sequence"/>
</dbReference>
<keyword evidence="3" id="KW-1185">Reference proteome</keyword>
<dbReference type="PANTHER" id="PTHR43130">
    <property type="entry name" value="ARAC-FAMILY TRANSCRIPTIONAL REGULATOR"/>
    <property type="match status" value="1"/>
</dbReference>
<name>A0ABQ5TEG9_9BACI</name>
<dbReference type="InterPro" id="IPR029062">
    <property type="entry name" value="Class_I_gatase-like"/>
</dbReference>
<dbReference type="SUPFAM" id="SSF52317">
    <property type="entry name" value="Class I glutamine amidotransferase-like"/>
    <property type="match status" value="1"/>
</dbReference>
<evidence type="ECO:0000259" key="1">
    <source>
        <dbReference type="Pfam" id="PF01965"/>
    </source>
</evidence>
<dbReference type="InterPro" id="IPR052158">
    <property type="entry name" value="INH-QAR"/>
</dbReference>
<dbReference type="Gene3D" id="3.40.50.880">
    <property type="match status" value="1"/>
</dbReference>
<proteinExistence type="predicted"/>
<sequence length="205" mass="23050">MKMKQWKVGIFLFDDVEVLDFAGPFEVFSVTSLENEERPFQVKTVSEQDKMIYARNGLKVMADYCFKNMPKFDILIIPGGVGAREKEIHNNKAIDWITSEMKNVQIMSSVCTGALLLAKAGLLDGKKATTHWASVDRLKKEFPQVDVQQGVKYVDEESIITSAGISAGINMSFHIVRKLLGVHVALDTAKRMEYDIEFNGVKDII</sequence>
<dbReference type="Pfam" id="PF01965">
    <property type="entry name" value="DJ-1_PfpI"/>
    <property type="match status" value="1"/>
</dbReference>
<comment type="caution">
    <text evidence="2">The sequence shown here is derived from an EMBL/GenBank/DDBJ whole genome shotgun (WGS) entry which is preliminary data.</text>
</comment>
<organism evidence="2 3">
    <name type="scientific">Oceanobacillus kimchii</name>
    <dbReference type="NCBI Taxonomy" id="746691"/>
    <lineage>
        <taxon>Bacteria</taxon>
        <taxon>Bacillati</taxon>
        <taxon>Bacillota</taxon>
        <taxon>Bacilli</taxon>
        <taxon>Bacillales</taxon>
        <taxon>Bacillaceae</taxon>
        <taxon>Oceanobacillus</taxon>
    </lineage>
</organism>
<dbReference type="EMBL" id="BSKO01000001">
    <property type="protein sequence ID" value="GLO64501.1"/>
    <property type="molecule type" value="Genomic_DNA"/>
</dbReference>
<reference evidence="2 3" key="1">
    <citation type="submission" date="2023-02" db="EMBL/GenBank/DDBJ databases">
        <title>Oceanobacillus kimchii IFOP_LL358 isolated form Alexandrium catenella lab strain.</title>
        <authorList>
            <person name="Gajardo G."/>
            <person name="Ueki S."/>
            <person name="Maruyama F."/>
        </authorList>
    </citation>
    <scope>NUCLEOTIDE SEQUENCE [LARGE SCALE GENOMIC DNA]</scope>
    <source>
        <strain evidence="2 3">IFOP_LL358</strain>
    </source>
</reference>
<gene>
    <name evidence="2" type="ORF">MACH08_02850</name>
</gene>
<dbReference type="InterPro" id="IPR002818">
    <property type="entry name" value="DJ-1/PfpI"/>
</dbReference>